<organism evidence="1 2">
    <name type="scientific">Dreissena polymorpha</name>
    <name type="common">Zebra mussel</name>
    <name type="synonym">Mytilus polymorpha</name>
    <dbReference type="NCBI Taxonomy" id="45954"/>
    <lineage>
        <taxon>Eukaryota</taxon>
        <taxon>Metazoa</taxon>
        <taxon>Spiralia</taxon>
        <taxon>Lophotrochozoa</taxon>
        <taxon>Mollusca</taxon>
        <taxon>Bivalvia</taxon>
        <taxon>Autobranchia</taxon>
        <taxon>Heteroconchia</taxon>
        <taxon>Euheterodonta</taxon>
        <taxon>Imparidentia</taxon>
        <taxon>Neoheterodontei</taxon>
        <taxon>Myida</taxon>
        <taxon>Dreissenoidea</taxon>
        <taxon>Dreissenidae</taxon>
        <taxon>Dreissena</taxon>
    </lineage>
</organism>
<evidence type="ECO:0008006" key="3">
    <source>
        <dbReference type="Google" id="ProtNLM"/>
    </source>
</evidence>
<reference evidence="1" key="2">
    <citation type="submission" date="2020-11" db="EMBL/GenBank/DDBJ databases">
        <authorList>
            <person name="McCartney M.A."/>
            <person name="Auch B."/>
            <person name="Kono T."/>
            <person name="Mallez S."/>
            <person name="Becker A."/>
            <person name="Gohl D.M."/>
            <person name="Silverstein K.A.T."/>
            <person name="Koren S."/>
            <person name="Bechman K.B."/>
            <person name="Herman A."/>
            <person name="Abrahante J.E."/>
            <person name="Garbe J."/>
        </authorList>
    </citation>
    <scope>NUCLEOTIDE SEQUENCE</scope>
    <source>
        <strain evidence="1">Duluth1</strain>
        <tissue evidence="1">Whole animal</tissue>
    </source>
</reference>
<comment type="caution">
    <text evidence="1">The sequence shown here is derived from an EMBL/GenBank/DDBJ whole genome shotgun (WGS) entry which is preliminary data.</text>
</comment>
<dbReference type="EMBL" id="JAIWYP010000013">
    <property type="protein sequence ID" value="KAH3715147.1"/>
    <property type="molecule type" value="Genomic_DNA"/>
</dbReference>
<accession>A0A9D4C106</accession>
<protein>
    <recommendedName>
        <fullName evidence="3">Reverse transcriptase domain-containing protein</fullName>
    </recommendedName>
</protein>
<keyword evidence="2" id="KW-1185">Reference proteome</keyword>
<dbReference type="Proteomes" id="UP000828390">
    <property type="component" value="Unassembled WGS sequence"/>
</dbReference>
<evidence type="ECO:0000313" key="2">
    <source>
        <dbReference type="Proteomes" id="UP000828390"/>
    </source>
</evidence>
<dbReference type="AlphaFoldDB" id="A0A9D4C106"/>
<gene>
    <name evidence="1" type="ORF">DPMN_057853</name>
</gene>
<proteinExistence type="predicted"/>
<reference evidence="1" key="1">
    <citation type="journal article" date="2019" name="bioRxiv">
        <title>The Genome of the Zebra Mussel, Dreissena polymorpha: A Resource for Invasive Species Research.</title>
        <authorList>
            <person name="McCartney M.A."/>
            <person name="Auch B."/>
            <person name="Kono T."/>
            <person name="Mallez S."/>
            <person name="Zhang Y."/>
            <person name="Obille A."/>
            <person name="Becker A."/>
            <person name="Abrahante J.E."/>
            <person name="Garbe J."/>
            <person name="Badalamenti J.P."/>
            <person name="Herman A."/>
            <person name="Mangelson H."/>
            <person name="Liachko I."/>
            <person name="Sullivan S."/>
            <person name="Sone E.D."/>
            <person name="Koren S."/>
            <person name="Silverstein K.A.T."/>
            <person name="Beckman K.B."/>
            <person name="Gohl D.M."/>
        </authorList>
    </citation>
    <scope>NUCLEOTIDE SEQUENCE</scope>
    <source>
        <strain evidence="1">Duluth1</strain>
        <tissue evidence="1">Whole animal</tissue>
    </source>
</reference>
<sequence length="118" mass="13223">MASSLTALTLNEEFDKGYLSHHIQSNTQLNGISLENNKEIKQTLFADDATYFLNDNYESFHNLIESLTLFGITSGLKLNKSKCTVLRVNVINVASRINTLTTFHQDWINIPASTVLTS</sequence>
<evidence type="ECO:0000313" key="1">
    <source>
        <dbReference type="EMBL" id="KAH3715147.1"/>
    </source>
</evidence>
<name>A0A9D4C106_DREPO</name>